<feature type="compositionally biased region" description="Pro residues" evidence="1">
    <location>
        <begin position="477"/>
        <end position="493"/>
    </location>
</feature>
<dbReference type="AlphaFoldDB" id="A0A0N0DWF3"/>
<dbReference type="Proteomes" id="UP000037923">
    <property type="component" value="Unassembled WGS sequence"/>
</dbReference>
<dbReference type="GeneID" id="26904328"/>
<protein>
    <submittedName>
        <fullName evidence="2">Uncharacterized protein</fullName>
    </submittedName>
</protein>
<dbReference type="OrthoDB" id="262894at2759"/>
<evidence type="ECO:0000313" key="2">
    <source>
        <dbReference type="EMBL" id="KPA81748.1"/>
    </source>
</evidence>
<dbReference type="EMBL" id="LGTL01000006">
    <property type="protein sequence ID" value="KPA81748.1"/>
    <property type="molecule type" value="Genomic_DNA"/>
</dbReference>
<proteinExistence type="predicted"/>
<dbReference type="RefSeq" id="XP_015660187.1">
    <property type="nucleotide sequence ID" value="XM_015801567.1"/>
</dbReference>
<gene>
    <name evidence="2" type="ORF">ABB37_04037</name>
</gene>
<dbReference type="VEuPathDB" id="TriTrypDB:LpyrH10_06_4070"/>
<feature type="region of interest" description="Disordered" evidence="1">
    <location>
        <begin position="418"/>
        <end position="530"/>
    </location>
</feature>
<feature type="region of interest" description="Disordered" evidence="1">
    <location>
        <begin position="550"/>
        <end position="604"/>
    </location>
</feature>
<accession>A0A0N0DWF3</accession>
<keyword evidence="3" id="KW-1185">Reference proteome</keyword>
<feature type="compositionally biased region" description="Polar residues" evidence="1">
    <location>
        <begin position="427"/>
        <end position="440"/>
    </location>
</feature>
<feature type="compositionally biased region" description="Polar residues" evidence="1">
    <location>
        <begin position="265"/>
        <end position="281"/>
    </location>
</feature>
<reference evidence="2 3" key="1">
    <citation type="submission" date="2015-07" db="EMBL/GenBank/DDBJ databases">
        <title>High-quality genome of monoxenous trypanosomatid Leptomonas pyrrhocoris.</title>
        <authorList>
            <person name="Flegontov P."/>
            <person name="Butenko A."/>
            <person name="Firsov S."/>
            <person name="Vlcek C."/>
            <person name="Logacheva M.D."/>
            <person name="Field M."/>
            <person name="Filatov D."/>
            <person name="Flegontova O."/>
            <person name="Gerasimov E."/>
            <person name="Jackson A.P."/>
            <person name="Kelly S."/>
            <person name="Opperdoes F."/>
            <person name="O'Reilly A."/>
            <person name="Votypka J."/>
            <person name="Yurchenko V."/>
            <person name="Lukes J."/>
        </authorList>
    </citation>
    <scope>NUCLEOTIDE SEQUENCE [LARGE SCALE GENOMIC DNA]</scope>
    <source>
        <strain evidence="2">H10</strain>
    </source>
</reference>
<dbReference type="OMA" id="EEWIGWR"/>
<sequence length="720" mass="78401">MIQLDFVLYRFVCDITAFTGLFAEDAEGRSIPDTAAFHCTWSRTPRSKQTAAAVTARIGGSTDSIYFKALGSDMALTFPTQAHQFLMDGEREVVTFALRPSQYSDDGALPIIAKGTLDPNPYSEKPKKNYAIRLRDAAGHVTGRLLFSLVAREIDGDHEQGTSADRAARSPKLPASHSREGSRTSLPKNPARDRLWKTSPPHQQPLASSTPPRVGEPTPPRRVHAGGEEQQQPTIVAAAATAPTSNGNSSPHRSSPVPSPRSNGVMGSSAVSPPRTTSNLVNGVESVDVQLERITVRSEGIDLDHPAPLLLGGDYSLKVRYGSFSYSTTRCTCRNPKEVQYRGQQTCIMLQPAPGSEKLRFSLWEDKKQVAGFSLDPAKFTAALGVWKEYAIPFRYHPTGQKAALDVRVRRFVVPLDGSLAGRHDNTPSLHRQPTMTTGATEPIVFPADGAVPRRLTYHAEPPSSPPPAPADTGRPLRPPQHTPLRPPSPPRKQPSQQHHQNVKQTSPEKGTPLRSSPLARGGNSSPAGSIAVTRGALQDALRRDGTPHRLYDAEADPSAHTGLRSQNPSCSVVRSGWVRTPMPERPSPLTRNLADLPADRRPPDDHEAYISEVLARLNRPPRGGSRQPTSLMEEWMSWRDDRERSRCNSVANSMVRSESVSSAVSRADSLASVTSRHASVPRATKSNADHSLMTPFTPDNGGFRRRHTSPSPAARNPLI</sequence>
<feature type="region of interest" description="Disordered" evidence="1">
    <location>
        <begin position="672"/>
        <end position="720"/>
    </location>
</feature>
<name>A0A0N0DWF3_LEPPY</name>
<feature type="compositionally biased region" description="Polar residues" evidence="1">
    <location>
        <begin position="564"/>
        <end position="573"/>
    </location>
</feature>
<evidence type="ECO:0000256" key="1">
    <source>
        <dbReference type="SAM" id="MobiDB-lite"/>
    </source>
</evidence>
<feature type="region of interest" description="Disordered" evidence="1">
    <location>
        <begin position="158"/>
        <end position="283"/>
    </location>
</feature>
<feature type="compositionally biased region" description="Low complexity" evidence="1">
    <location>
        <begin position="230"/>
        <end position="262"/>
    </location>
</feature>
<organism evidence="2 3">
    <name type="scientific">Leptomonas pyrrhocoris</name>
    <name type="common">Firebug parasite</name>
    <dbReference type="NCBI Taxonomy" id="157538"/>
    <lineage>
        <taxon>Eukaryota</taxon>
        <taxon>Discoba</taxon>
        <taxon>Euglenozoa</taxon>
        <taxon>Kinetoplastea</taxon>
        <taxon>Metakinetoplastina</taxon>
        <taxon>Trypanosomatida</taxon>
        <taxon>Trypanosomatidae</taxon>
        <taxon>Leishmaniinae</taxon>
        <taxon>Leptomonas</taxon>
    </lineage>
</organism>
<comment type="caution">
    <text evidence="2">The sequence shown here is derived from an EMBL/GenBank/DDBJ whole genome shotgun (WGS) entry which is preliminary data.</text>
</comment>
<evidence type="ECO:0000313" key="3">
    <source>
        <dbReference type="Proteomes" id="UP000037923"/>
    </source>
</evidence>